<dbReference type="Pfam" id="PF19480">
    <property type="entry name" value="DUF6016"/>
    <property type="match status" value="1"/>
</dbReference>
<dbReference type="CDD" id="cd07005">
    <property type="entry name" value="cupin_WbuC-like"/>
    <property type="match status" value="1"/>
</dbReference>
<dbReference type="EMBL" id="DONK01000107">
    <property type="protein sequence ID" value="HBU51015.1"/>
    <property type="molecule type" value="Genomic_DNA"/>
</dbReference>
<dbReference type="EMBL" id="DNAN01000296">
    <property type="protein sequence ID" value="HAW75775.1"/>
    <property type="molecule type" value="Genomic_DNA"/>
</dbReference>
<accession>A0A075P8G6</accession>
<reference evidence="6 7" key="2">
    <citation type="journal article" date="2018" name="Nat. Biotechnol.">
        <title>A standardized bacterial taxonomy based on genome phylogeny substantially revises the tree of life.</title>
        <authorList>
            <person name="Parks D.H."/>
            <person name="Chuvochina M."/>
            <person name="Waite D.W."/>
            <person name="Rinke C."/>
            <person name="Skarshewski A."/>
            <person name="Chaumeil P.A."/>
            <person name="Hugenholtz P."/>
        </authorList>
    </citation>
    <scope>NUCLEOTIDE SEQUENCE [LARGE SCALE GENOMIC DNA]</scope>
    <source>
        <strain evidence="4">UBA11621</strain>
        <strain evidence="3">UBA11978</strain>
    </source>
</reference>
<protein>
    <submittedName>
        <fullName evidence="3">Cupin fold metalloprotein, WbuC family</fullName>
    </submittedName>
</protein>
<keyword evidence="5" id="KW-1185">Reference proteome</keyword>
<dbReference type="InterPro" id="IPR014710">
    <property type="entry name" value="RmlC-like_jellyroll"/>
</dbReference>
<dbReference type="Proteomes" id="UP000264779">
    <property type="component" value="Unassembled WGS sequence"/>
</dbReference>
<dbReference type="eggNOG" id="COG0662">
    <property type="taxonomic scope" value="Bacteria"/>
</dbReference>
<dbReference type="STRING" id="589873.EP12_14060"/>
<evidence type="ECO:0000313" key="3">
    <source>
        <dbReference type="EMBL" id="HAW75775.1"/>
    </source>
</evidence>
<dbReference type="KEGG" id="aal:EP13_13425"/>
<evidence type="ECO:0000259" key="1">
    <source>
        <dbReference type="Pfam" id="PF19480"/>
    </source>
</evidence>
<evidence type="ECO:0000313" key="4">
    <source>
        <dbReference type="EMBL" id="HBU51015.1"/>
    </source>
</evidence>
<sequence>MADVKLFDSDVFSSLKRDAELSPRRRANYNVHEHYDDVVQRLFIAMMPDSYVRPHRHTQAHKWEFFMVLEGSIDILFFDDDGCLTKRVTLQAGGECCGLQIPPLTWHATVCDAPVIFMEVKQGPYDANEDKGFADWAPQEGSREVTQFLGKLKHAKIGTSFFPIKG</sequence>
<dbReference type="GeneID" id="78255904"/>
<dbReference type="SUPFAM" id="SSF51182">
    <property type="entry name" value="RmlC-like cupins"/>
    <property type="match status" value="1"/>
</dbReference>
<dbReference type="EMBL" id="CP008849">
    <property type="protein sequence ID" value="AIF99607.1"/>
    <property type="molecule type" value="Genomic_DNA"/>
</dbReference>
<feature type="domain" description="Cupin fold metalloprotein WbuC cupin" evidence="1">
    <location>
        <begin position="8"/>
        <end position="90"/>
    </location>
</feature>
<dbReference type="Proteomes" id="UP000263517">
    <property type="component" value="Unassembled WGS sequence"/>
</dbReference>
<organism evidence="2 5">
    <name type="scientific">Alteromonas australica</name>
    <dbReference type="NCBI Taxonomy" id="589873"/>
    <lineage>
        <taxon>Bacteria</taxon>
        <taxon>Pseudomonadati</taxon>
        <taxon>Pseudomonadota</taxon>
        <taxon>Gammaproteobacteria</taxon>
        <taxon>Alteromonadales</taxon>
        <taxon>Alteromonadaceae</taxon>
        <taxon>Alteromonas/Salinimonas group</taxon>
        <taxon>Alteromonas</taxon>
    </lineage>
</organism>
<evidence type="ECO:0000313" key="7">
    <source>
        <dbReference type="Proteomes" id="UP000264779"/>
    </source>
</evidence>
<gene>
    <name evidence="3" type="ORF">DCW74_08575</name>
    <name evidence="4" type="ORF">DEB45_07130</name>
    <name evidence="2" type="ORF">EP13_13425</name>
</gene>
<dbReference type="NCBIfam" id="TIGR04366">
    <property type="entry name" value="cupin_WbuC"/>
    <property type="match status" value="1"/>
</dbReference>
<dbReference type="InterPro" id="IPR046058">
    <property type="entry name" value="WbuC_cupin"/>
</dbReference>
<dbReference type="InterPro" id="IPR011051">
    <property type="entry name" value="RmlC_Cupin_sf"/>
</dbReference>
<dbReference type="InterPro" id="IPR027565">
    <property type="entry name" value="Cupin_WbuC"/>
</dbReference>
<evidence type="ECO:0000313" key="6">
    <source>
        <dbReference type="Proteomes" id="UP000263517"/>
    </source>
</evidence>
<dbReference type="Proteomes" id="UP000056090">
    <property type="component" value="Chromosome"/>
</dbReference>
<dbReference type="RefSeq" id="WP_044057681.1">
    <property type="nucleotide sequence ID" value="NZ_CALBIY010000102.1"/>
</dbReference>
<dbReference type="Gene3D" id="2.60.120.10">
    <property type="entry name" value="Jelly Rolls"/>
    <property type="match status" value="1"/>
</dbReference>
<evidence type="ECO:0000313" key="5">
    <source>
        <dbReference type="Proteomes" id="UP000056090"/>
    </source>
</evidence>
<name>A0A075P8G6_9ALTE</name>
<dbReference type="AlphaFoldDB" id="A0A075P8G6"/>
<reference evidence="2 5" key="1">
    <citation type="submission" date="2014-06" db="EMBL/GenBank/DDBJ databases">
        <title>Genomes of Alteromonas australica, a world apart.</title>
        <authorList>
            <person name="Gonzaga A."/>
            <person name="Lopez-Perez M."/>
            <person name="Rodriguez-Valera F."/>
        </authorList>
    </citation>
    <scope>NUCLEOTIDE SEQUENCE [LARGE SCALE GENOMIC DNA]</scope>
    <source>
        <strain evidence="2 5">H 17</strain>
    </source>
</reference>
<evidence type="ECO:0000313" key="2">
    <source>
        <dbReference type="EMBL" id="AIF99607.1"/>
    </source>
</evidence>
<proteinExistence type="predicted"/>